<reference evidence="3" key="1">
    <citation type="submission" date="2016-10" db="EMBL/GenBank/DDBJ databases">
        <authorList>
            <person name="Varghese N."/>
            <person name="Submissions S."/>
        </authorList>
    </citation>
    <scope>NUCLEOTIDE SEQUENCE [LARGE SCALE GENOMIC DNA]</scope>
    <source>
        <strain evidence="3">DSM 22951</strain>
    </source>
</reference>
<dbReference type="PANTHER" id="PTHR30514:SF18">
    <property type="entry name" value="RPIR-FAMILY TRANSCRIPTIONAL REGULATOR"/>
    <property type="match status" value="1"/>
</dbReference>
<dbReference type="GO" id="GO:0003700">
    <property type="term" value="F:DNA-binding transcription factor activity"/>
    <property type="evidence" value="ECO:0007669"/>
    <property type="project" value="InterPro"/>
</dbReference>
<dbReference type="EMBL" id="UESZ01000001">
    <property type="protein sequence ID" value="SSA33757.1"/>
    <property type="molecule type" value="Genomic_DNA"/>
</dbReference>
<feature type="domain" description="HTH rpiR-type" evidence="1">
    <location>
        <begin position="1"/>
        <end position="76"/>
    </location>
</feature>
<dbReference type="Gene3D" id="1.10.10.10">
    <property type="entry name" value="Winged helix-like DNA-binding domain superfamily/Winged helix DNA-binding domain"/>
    <property type="match status" value="1"/>
</dbReference>
<protein>
    <submittedName>
        <fullName evidence="2">DNA-binding transcriptional regulator, MurR/RpiR family, contains HTH and SIS domains</fullName>
    </submittedName>
</protein>
<dbReference type="SUPFAM" id="SSF46689">
    <property type="entry name" value="Homeodomain-like"/>
    <property type="match status" value="1"/>
</dbReference>
<dbReference type="OrthoDB" id="3574600at2"/>
<keyword evidence="3" id="KW-1185">Reference proteome</keyword>
<dbReference type="SUPFAM" id="SSF53697">
    <property type="entry name" value="SIS domain"/>
    <property type="match status" value="1"/>
</dbReference>
<dbReference type="InterPro" id="IPR009057">
    <property type="entry name" value="Homeodomain-like_sf"/>
</dbReference>
<dbReference type="InterPro" id="IPR046348">
    <property type="entry name" value="SIS_dom_sf"/>
</dbReference>
<dbReference type="InterPro" id="IPR001347">
    <property type="entry name" value="SIS_dom"/>
</dbReference>
<dbReference type="GO" id="GO:0003677">
    <property type="term" value="F:DNA binding"/>
    <property type="evidence" value="ECO:0007669"/>
    <property type="project" value="UniProtKB-KW"/>
</dbReference>
<sequence>MINDTIREHMGDLSPAERKVGRALLSDYPRAGLGSTAALAKTAGVSSPTVVRFATSLGYNGFADLQLRLRDEIAADVLARTPRVERKIDRGNSPIAAAAEALADSVIDTARAQHPSEWEAALTALCDLSREVLCVGGRFTGTIAELFAAALNTVRPGAHFLRDPLGTDASLLVDLDARSVLMAFDVATYQTSTIDVVSYARTRKATVILVTDHSLSPAATDASVVLTVPDWSASPFGGITSTAVIVELLLRDAVSRLAYSGRDRLRRLDQLRGQEMVTPTS</sequence>
<dbReference type="Pfam" id="PF01418">
    <property type="entry name" value="HTH_6"/>
    <property type="match status" value="1"/>
</dbReference>
<dbReference type="RefSeq" id="WP_109684410.1">
    <property type="nucleotide sequence ID" value="NZ_QGDN01000001.1"/>
</dbReference>
<dbReference type="PROSITE" id="PS51071">
    <property type="entry name" value="HTH_RPIR"/>
    <property type="match status" value="1"/>
</dbReference>
<dbReference type="InterPro" id="IPR036388">
    <property type="entry name" value="WH-like_DNA-bd_sf"/>
</dbReference>
<evidence type="ECO:0000259" key="1">
    <source>
        <dbReference type="PROSITE" id="PS51071"/>
    </source>
</evidence>
<dbReference type="Proteomes" id="UP000250028">
    <property type="component" value="Unassembled WGS sequence"/>
</dbReference>
<name>A0A2Y8ZV44_9MICO</name>
<dbReference type="GO" id="GO:1901135">
    <property type="term" value="P:carbohydrate derivative metabolic process"/>
    <property type="evidence" value="ECO:0007669"/>
    <property type="project" value="InterPro"/>
</dbReference>
<dbReference type="Gene3D" id="3.40.50.10490">
    <property type="entry name" value="Glucose-6-phosphate isomerase like protein, domain 1"/>
    <property type="match status" value="1"/>
</dbReference>
<organism evidence="2 3">
    <name type="scientific">Branchiibius hedensis</name>
    <dbReference type="NCBI Taxonomy" id="672460"/>
    <lineage>
        <taxon>Bacteria</taxon>
        <taxon>Bacillati</taxon>
        <taxon>Actinomycetota</taxon>
        <taxon>Actinomycetes</taxon>
        <taxon>Micrococcales</taxon>
        <taxon>Dermacoccaceae</taxon>
        <taxon>Branchiibius</taxon>
    </lineage>
</organism>
<evidence type="ECO:0000313" key="3">
    <source>
        <dbReference type="Proteomes" id="UP000250028"/>
    </source>
</evidence>
<dbReference type="InterPro" id="IPR047640">
    <property type="entry name" value="RpiR-like"/>
</dbReference>
<dbReference type="AlphaFoldDB" id="A0A2Y8ZV44"/>
<dbReference type="Pfam" id="PF01380">
    <property type="entry name" value="SIS"/>
    <property type="match status" value="1"/>
</dbReference>
<dbReference type="InterPro" id="IPR000281">
    <property type="entry name" value="HTH_RpiR"/>
</dbReference>
<keyword evidence="2" id="KW-0238">DNA-binding</keyword>
<proteinExistence type="predicted"/>
<evidence type="ECO:0000313" key="2">
    <source>
        <dbReference type="EMBL" id="SSA33757.1"/>
    </source>
</evidence>
<dbReference type="PANTHER" id="PTHR30514">
    <property type="entry name" value="GLUCOKINASE"/>
    <property type="match status" value="1"/>
</dbReference>
<gene>
    <name evidence="2" type="ORF">SAMN04489750_1049</name>
</gene>
<dbReference type="GO" id="GO:0097367">
    <property type="term" value="F:carbohydrate derivative binding"/>
    <property type="evidence" value="ECO:0007669"/>
    <property type="project" value="InterPro"/>
</dbReference>
<accession>A0A2Y8ZV44</accession>